<organism evidence="2">
    <name type="scientific">uncultured Solirubrobacteraceae bacterium</name>
    <dbReference type="NCBI Taxonomy" id="1162706"/>
    <lineage>
        <taxon>Bacteria</taxon>
        <taxon>Bacillati</taxon>
        <taxon>Actinomycetota</taxon>
        <taxon>Thermoleophilia</taxon>
        <taxon>Solirubrobacterales</taxon>
        <taxon>Solirubrobacteraceae</taxon>
        <taxon>environmental samples</taxon>
    </lineage>
</organism>
<dbReference type="EMBL" id="CADCVT010000085">
    <property type="protein sequence ID" value="CAA9482890.1"/>
    <property type="molecule type" value="Genomic_DNA"/>
</dbReference>
<protein>
    <submittedName>
        <fullName evidence="2">Uncharacterized protein</fullName>
    </submittedName>
</protein>
<evidence type="ECO:0000313" key="2">
    <source>
        <dbReference type="EMBL" id="CAA9482890.1"/>
    </source>
</evidence>
<evidence type="ECO:0000256" key="1">
    <source>
        <dbReference type="SAM" id="MobiDB-lite"/>
    </source>
</evidence>
<gene>
    <name evidence="2" type="ORF">AVDCRST_MAG85-783</name>
</gene>
<accession>A0A6J4S1W2</accession>
<feature type="non-terminal residue" evidence="2">
    <location>
        <position position="1"/>
    </location>
</feature>
<name>A0A6J4S1W2_9ACTN</name>
<dbReference type="AlphaFoldDB" id="A0A6J4S1W2"/>
<feature type="non-terminal residue" evidence="2">
    <location>
        <position position="52"/>
    </location>
</feature>
<sequence length="52" mass="5576">VRAARGRGVPAAQRGHRPGPQRGPLARGDPRRHALARDGLGRGDRPPVRAPR</sequence>
<feature type="compositionally biased region" description="Low complexity" evidence="1">
    <location>
        <begin position="1"/>
        <end position="13"/>
    </location>
</feature>
<feature type="region of interest" description="Disordered" evidence="1">
    <location>
        <begin position="1"/>
        <end position="52"/>
    </location>
</feature>
<feature type="compositionally biased region" description="Basic and acidic residues" evidence="1">
    <location>
        <begin position="28"/>
        <end position="52"/>
    </location>
</feature>
<reference evidence="2" key="1">
    <citation type="submission" date="2020-02" db="EMBL/GenBank/DDBJ databases">
        <authorList>
            <person name="Meier V. D."/>
        </authorList>
    </citation>
    <scope>NUCLEOTIDE SEQUENCE</scope>
    <source>
        <strain evidence="2">AVDCRST_MAG85</strain>
    </source>
</reference>
<proteinExistence type="predicted"/>